<keyword evidence="4 11" id="KW-0132">Cell division</keyword>
<reference evidence="16 17" key="1">
    <citation type="submission" date="2021-02" db="EMBL/GenBank/DDBJ databases">
        <title>Pan-genome distribution and transcriptional activeness of fungal secondary metabolism genes in Aspergillus section Fumigati.</title>
        <authorList>
            <person name="Takahashi H."/>
            <person name="Umemura M."/>
            <person name="Ninomiya A."/>
            <person name="Kusuya Y."/>
            <person name="Urayama S."/>
            <person name="Shimizu M."/>
            <person name="Watanabe A."/>
            <person name="Kamei K."/>
            <person name="Yaguchi T."/>
            <person name="Hagiwara D."/>
        </authorList>
    </citation>
    <scope>NUCLEOTIDE SEQUENCE [LARGE SCALE GENOMIC DNA]</scope>
    <source>
        <strain evidence="16 17">IFM 47045</strain>
    </source>
</reference>
<feature type="domain" description="Kinetochore protein Ndc80 CH" evidence="14">
    <location>
        <begin position="120"/>
        <end position="272"/>
    </location>
</feature>
<protein>
    <recommendedName>
        <fullName evidence="11">Kinetochore protein NDC80</fullName>
    </recommendedName>
</protein>
<evidence type="ECO:0000256" key="6">
    <source>
        <dbReference type="ARBA" id="ARBA00022838"/>
    </source>
</evidence>
<evidence type="ECO:0000256" key="7">
    <source>
        <dbReference type="ARBA" id="ARBA00023054"/>
    </source>
</evidence>
<keyword evidence="10 11" id="KW-0137">Centromere</keyword>
<dbReference type="PANTHER" id="PTHR10643:SF2">
    <property type="entry name" value="KINETOCHORE PROTEIN NDC80 HOMOLOG"/>
    <property type="match status" value="1"/>
</dbReference>
<evidence type="ECO:0000256" key="3">
    <source>
        <dbReference type="ARBA" id="ARBA00022454"/>
    </source>
</evidence>
<feature type="region of interest" description="Disordered" evidence="13">
    <location>
        <begin position="1"/>
        <end position="52"/>
    </location>
</feature>
<dbReference type="InterPro" id="IPR005550">
    <property type="entry name" value="Kinetochore_Ndc80"/>
</dbReference>
<evidence type="ECO:0000259" key="15">
    <source>
        <dbReference type="Pfam" id="PF24487"/>
    </source>
</evidence>
<comment type="function">
    <text evidence="1 11">Acts as a component of the essential kinetochore-associated NDC80 complex, which is required for chromosome segregation and spindle checkpoint activity.</text>
</comment>
<dbReference type="InterPro" id="IPR055260">
    <property type="entry name" value="Ndc80_CH"/>
</dbReference>
<keyword evidence="5 11" id="KW-0498">Mitosis</keyword>
<comment type="similarity">
    <text evidence="2 11">Belongs to the NDC80/HEC1 family.</text>
</comment>
<dbReference type="Proteomes" id="UP000710440">
    <property type="component" value="Unassembled WGS sequence"/>
</dbReference>
<evidence type="ECO:0000256" key="13">
    <source>
        <dbReference type="SAM" id="MobiDB-lite"/>
    </source>
</evidence>
<evidence type="ECO:0000256" key="10">
    <source>
        <dbReference type="ARBA" id="ARBA00023328"/>
    </source>
</evidence>
<dbReference type="RefSeq" id="XP_043124644.1">
    <property type="nucleotide sequence ID" value="XM_043268709.1"/>
</dbReference>
<dbReference type="OrthoDB" id="7459479at2759"/>
<keyword evidence="7 12" id="KW-0175">Coiled coil</keyword>
<feature type="compositionally biased region" description="Low complexity" evidence="13">
    <location>
        <begin position="109"/>
        <end position="124"/>
    </location>
</feature>
<keyword evidence="8 11" id="KW-0539">Nucleus</keyword>
<dbReference type="GO" id="GO:0031262">
    <property type="term" value="C:Ndc80 complex"/>
    <property type="evidence" value="ECO:0007669"/>
    <property type="project" value="UniProtKB-UniRule"/>
</dbReference>
<organism evidence="16 17">
    <name type="scientific">Aspergillus viridinutans</name>
    <dbReference type="NCBI Taxonomy" id="75553"/>
    <lineage>
        <taxon>Eukaryota</taxon>
        <taxon>Fungi</taxon>
        <taxon>Dikarya</taxon>
        <taxon>Ascomycota</taxon>
        <taxon>Pezizomycotina</taxon>
        <taxon>Eurotiomycetes</taxon>
        <taxon>Eurotiomycetidae</taxon>
        <taxon>Eurotiales</taxon>
        <taxon>Aspergillaceae</taxon>
        <taxon>Aspergillus</taxon>
        <taxon>Aspergillus subgen. Fumigati</taxon>
    </lineage>
</organism>
<evidence type="ECO:0000256" key="2">
    <source>
        <dbReference type="ARBA" id="ARBA00007050"/>
    </source>
</evidence>
<feature type="region of interest" description="Disordered" evidence="13">
    <location>
        <begin position="105"/>
        <end position="132"/>
    </location>
</feature>
<dbReference type="EMBL" id="BOPL01000003">
    <property type="protein sequence ID" value="GIK01458.1"/>
    <property type="molecule type" value="Genomic_DNA"/>
</dbReference>
<proteinExistence type="inferred from homology"/>
<feature type="compositionally biased region" description="Polar residues" evidence="13">
    <location>
        <begin position="57"/>
        <end position="70"/>
    </location>
</feature>
<dbReference type="Pfam" id="PF24487">
    <property type="entry name" value="NDC80_loop"/>
    <property type="match status" value="1"/>
</dbReference>
<evidence type="ECO:0000256" key="4">
    <source>
        <dbReference type="ARBA" id="ARBA00022618"/>
    </source>
</evidence>
<dbReference type="GO" id="GO:0051315">
    <property type="term" value="P:attachment of mitotic spindle microtubules to kinetochore"/>
    <property type="evidence" value="ECO:0007669"/>
    <property type="project" value="UniProtKB-UniRule"/>
</dbReference>
<dbReference type="Pfam" id="PF03801">
    <property type="entry name" value="Ndc80_HEC"/>
    <property type="match status" value="1"/>
</dbReference>
<dbReference type="Gene3D" id="1.10.418.30">
    <property type="entry name" value="Ncd80 complex, Ncd80 subunit"/>
    <property type="match status" value="1"/>
</dbReference>
<keyword evidence="9 11" id="KW-0131">Cell cycle</keyword>
<keyword evidence="6 11" id="KW-0995">Kinetochore</keyword>
<dbReference type="PANTHER" id="PTHR10643">
    <property type="entry name" value="KINETOCHORE PROTEIN NDC80"/>
    <property type="match status" value="1"/>
</dbReference>
<gene>
    <name evidence="16" type="ORF">Aspvir_005494</name>
</gene>
<dbReference type="GeneID" id="66933476"/>
<dbReference type="Gene3D" id="1.10.287.510">
    <property type="entry name" value="Helix hairpin bin"/>
    <property type="match status" value="1"/>
</dbReference>
<evidence type="ECO:0000256" key="5">
    <source>
        <dbReference type="ARBA" id="ARBA00022776"/>
    </source>
</evidence>
<keyword evidence="3 11" id="KW-0158">Chromosome</keyword>
<evidence type="ECO:0000313" key="16">
    <source>
        <dbReference type="EMBL" id="GIK01458.1"/>
    </source>
</evidence>
<evidence type="ECO:0000256" key="8">
    <source>
        <dbReference type="ARBA" id="ARBA00023242"/>
    </source>
</evidence>
<evidence type="ECO:0000259" key="14">
    <source>
        <dbReference type="Pfam" id="PF03801"/>
    </source>
</evidence>
<feature type="coiled-coil region" evidence="12">
    <location>
        <begin position="330"/>
        <end position="486"/>
    </location>
</feature>
<dbReference type="InterPro" id="IPR057091">
    <property type="entry name" value="NDC80_loop"/>
</dbReference>
<comment type="caution">
    <text evidence="16">The sequence shown here is derived from an EMBL/GenBank/DDBJ whole genome shotgun (WGS) entry which is preliminary data.</text>
</comment>
<feature type="compositionally biased region" description="Polar residues" evidence="13">
    <location>
        <begin position="18"/>
        <end position="52"/>
    </location>
</feature>
<evidence type="ECO:0000313" key="17">
    <source>
        <dbReference type="Proteomes" id="UP000710440"/>
    </source>
</evidence>
<comment type="subcellular location">
    <subcellularLocation>
        <location evidence="11">Chromosome</location>
        <location evidence="11">Centromere</location>
        <location evidence="11">Kinetochore</location>
    </subcellularLocation>
    <subcellularLocation>
        <location evidence="11">Nucleus</location>
    </subcellularLocation>
</comment>
<evidence type="ECO:0000256" key="11">
    <source>
        <dbReference type="RuleBase" id="RU368072"/>
    </source>
</evidence>
<dbReference type="GO" id="GO:0051301">
    <property type="term" value="P:cell division"/>
    <property type="evidence" value="ECO:0007669"/>
    <property type="project" value="UniProtKB-UniRule"/>
</dbReference>
<dbReference type="GO" id="GO:0005634">
    <property type="term" value="C:nucleus"/>
    <property type="evidence" value="ECO:0007669"/>
    <property type="project" value="UniProtKB-SubCell"/>
</dbReference>
<evidence type="ECO:0000256" key="1">
    <source>
        <dbReference type="ARBA" id="ARBA00002772"/>
    </source>
</evidence>
<feature type="region of interest" description="Disordered" evidence="13">
    <location>
        <begin position="57"/>
        <end position="76"/>
    </location>
</feature>
<comment type="subunit">
    <text evidence="11">Component of the NDC80 complex.</text>
</comment>
<dbReference type="AlphaFoldDB" id="A0A9P3BVN1"/>
<feature type="coiled-coil region" evidence="12">
    <location>
        <begin position="593"/>
        <end position="684"/>
    </location>
</feature>
<dbReference type="InterPro" id="IPR038273">
    <property type="entry name" value="Ndc80_sf"/>
</dbReference>
<feature type="domain" description="Kinetochore protein NDC80 loop region" evidence="15">
    <location>
        <begin position="452"/>
        <end position="522"/>
    </location>
</feature>
<evidence type="ECO:0000256" key="12">
    <source>
        <dbReference type="SAM" id="Coils"/>
    </source>
</evidence>
<sequence>MSQDTGLFSIRRPRETLGSVQNYSALPQPSSALKRTSSIGYQNPPFTSQHTRSMSLLNSASRPQQPNFQRSSSGGAFGADAGLSSVRRSVSSNIFHGASVGRPSYAPGSLSASSASQSLQRRSSVFSRPSMGGPMGHQSFFTQVPNAAGVPRDPRPLRDRSFQARIGQELLEYLTHNNFELEMKHSLGQNTLRSPTQKDFNYIFQFLYHRIDPGYRFQKSMDAEVPPILKQLRYPFEKGITKSQIAAVGGQNWPTFLGMLHWLMQLAQMMDRFVLGEYDEACAEMGVDVSGDRIIFRFLTGAYHDWLQGGEDEDDETAGKRLVPHIESMAQEFEKGNEKYVQEMQVLEAENRALRDQIEELEKNAPDMAKLDKHFRILEDDKRKFEDYNQNVQGKIEKYENRIKFLEEEIQKVEAELQAAEEERSSLQSSVDQQGITIQDIDRMNTERDRLQKSLEDTTARLEETHARVMEKEAEASRKLEDLEEIVKVYNTLGYQTSLIPSTAVNAKGQDYELSLNINDNSFSASQIGGLPNRISSEADRLLAEPFTGYHPAHLLNLDLRGVVRSSLQALRKEINERRKRAIDDDLERRNLLDNIKEAMDEKRGEVEALEHKRRAAEEEFERLKEITTTQKLASDAQIEKMEKELAKMRATLSESVQLMEQREMNTNIEYEQLTLRANALREELHTNVESMLNDVIRFKVHIQKGLEDYESFVVDEVEQELGGDVPATEDVTSQI</sequence>
<name>A0A9P3BVN1_ASPVI</name>
<evidence type="ECO:0000256" key="9">
    <source>
        <dbReference type="ARBA" id="ARBA00023306"/>
    </source>
</evidence>
<dbReference type="FunFam" id="1.10.418.30:FF:000001">
    <property type="entry name" value="Probable kinetochore protein ndc80"/>
    <property type="match status" value="1"/>
</dbReference>
<keyword evidence="17" id="KW-1185">Reference proteome</keyword>
<accession>A0A9P3BVN1</accession>